<dbReference type="InterPro" id="IPR008869">
    <property type="entry name" value="MlaC/ttg2D"/>
</dbReference>
<proteinExistence type="predicted"/>
<accession>A0A381XCT8</accession>
<dbReference type="PANTHER" id="PTHR36573:SF1">
    <property type="entry name" value="INTERMEMBRANE PHOSPHOLIPID TRANSPORT SYSTEM BINDING PROTEIN MLAC"/>
    <property type="match status" value="1"/>
</dbReference>
<evidence type="ECO:0000313" key="1">
    <source>
        <dbReference type="EMBL" id="SVA62053.1"/>
    </source>
</evidence>
<dbReference type="Pfam" id="PF05494">
    <property type="entry name" value="MlaC"/>
    <property type="match status" value="1"/>
</dbReference>
<gene>
    <name evidence="1" type="ORF">METZ01_LOCUS114907</name>
</gene>
<dbReference type="PANTHER" id="PTHR36573">
    <property type="entry name" value="INTERMEMBRANE PHOSPHOLIPID TRANSPORT SYSTEM BINDING PROTEIN MLAC"/>
    <property type="match status" value="1"/>
</dbReference>
<protein>
    <recommendedName>
        <fullName evidence="2">ABC transporter substrate-binding protein</fullName>
    </recommendedName>
</protein>
<dbReference type="AlphaFoldDB" id="A0A381XCT8"/>
<dbReference type="EMBL" id="UINC01014569">
    <property type="protein sequence ID" value="SVA62053.1"/>
    <property type="molecule type" value="Genomic_DNA"/>
</dbReference>
<dbReference type="Gene3D" id="3.10.450.710">
    <property type="entry name" value="Tgt2/MlaC"/>
    <property type="match status" value="1"/>
</dbReference>
<dbReference type="InterPro" id="IPR042245">
    <property type="entry name" value="Tgt2/MlaC_sf"/>
</dbReference>
<organism evidence="1">
    <name type="scientific">marine metagenome</name>
    <dbReference type="NCBI Taxonomy" id="408172"/>
    <lineage>
        <taxon>unclassified sequences</taxon>
        <taxon>metagenomes</taxon>
        <taxon>ecological metagenomes</taxon>
    </lineage>
</organism>
<reference evidence="1" key="1">
    <citation type="submission" date="2018-05" db="EMBL/GenBank/DDBJ databases">
        <authorList>
            <person name="Lanie J.A."/>
            <person name="Ng W.-L."/>
            <person name="Kazmierczak K.M."/>
            <person name="Andrzejewski T.M."/>
            <person name="Davidsen T.M."/>
            <person name="Wayne K.J."/>
            <person name="Tettelin H."/>
            <person name="Glass J.I."/>
            <person name="Rusch D."/>
            <person name="Podicherti R."/>
            <person name="Tsui H.-C.T."/>
            <person name="Winkler M.E."/>
        </authorList>
    </citation>
    <scope>NUCLEOTIDE SEQUENCE</scope>
</reference>
<evidence type="ECO:0008006" key="2">
    <source>
        <dbReference type="Google" id="ProtNLM"/>
    </source>
</evidence>
<name>A0A381XCT8_9ZZZZ</name>
<sequence>MISRKNWIYLIVFILASFRLSPIVAEETSPRNTVETLLNSITNLKTEKQLSPEEIKENDVLSYRALALLDIRKISRKILGKHWKKRTLTEQKVFIDLLSQMFIKEAFPNSGKFFSALELIYGQTTINKSQANVPLTVVHEKEGEIIIDFHLHKYHDQWQVVDVDLDKISMRSNLRSQLYKIISKNGYPELVRRMKEKLASLKS</sequence>